<feature type="non-terminal residue" evidence="4">
    <location>
        <position position="1"/>
    </location>
</feature>
<evidence type="ECO:0000256" key="1">
    <source>
        <dbReference type="ARBA" id="ARBA00022603"/>
    </source>
</evidence>
<name>A0ABQ5S8S8_9CHLO</name>
<keyword evidence="5" id="KW-1185">Reference proteome</keyword>
<evidence type="ECO:0000256" key="2">
    <source>
        <dbReference type="ARBA" id="ARBA00022679"/>
    </source>
</evidence>
<accession>A0ABQ5S8S8</accession>
<evidence type="ECO:0000313" key="4">
    <source>
        <dbReference type="EMBL" id="GLI65848.1"/>
    </source>
</evidence>
<reference evidence="4 5" key="1">
    <citation type="journal article" date="2023" name="IScience">
        <title>Expanded male sex-determining region conserved during the evolution of homothallism in the green alga Volvox.</title>
        <authorList>
            <person name="Yamamoto K."/>
            <person name="Matsuzaki R."/>
            <person name="Mahakham W."/>
            <person name="Heman W."/>
            <person name="Sekimoto H."/>
            <person name="Kawachi M."/>
            <person name="Minakuchi Y."/>
            <person name="Toyoda A."/>
            <person name="Nozaki H."/>
        </authorList>
    </citation>
    <scope>NUCLEOTIDE SEQUENCE [LARGE SCALE GENOMIC DNA]</scope>
    <source>
        <strain evidence="4 5">NIES-4468</strain>
    </source>
</reference>
<evidence type="ECO:0000256" key="3">
    <source>
        <dbReference type="ARBA" id="ARBA00022691"/>
    </source>
</evidence>
<organism evidence="4 5">
    <name type="scientific">Volvox africanus</name>
    <dbReference type="NCBI Taxonomy" id="51714"/>
    <lineage>
        <taxon>Eukaryota</taxon>
        <taxon>Viridiplantae</taxon>
        <taxon>Chlorophyta</taxon>
        <taxon>core chlorophytes</taxon>
        <taxon>Chlorophyceae</taxon>
        <taxon>CS clade</taxon>
        <taxon>Chlamydomonadales</taxon>
        <taxon>Volvocaceae</taxon>
        <taxon>Volvox</taxon>
    </lineage>
</organism>
<comment type="caution">
    <text evidence="4">The sequence shown here is derived from an EMBL/GenBank/DDBJ whole genome shotgun (WGS) entry which is preliminary data.</text>
</comment>
<dbReference type="EMBL" id="BSDZ01000026">
    <property type="protein sequence ID" value="GLI65848.1"/>
    <property type="molecule type" value="Genomic_DNA"/>
</dbReference>
<sequence>KGHPYLHNHFPKDSTQRTYIVKSCEASCPSATTPGAAPARGIFRPASPTETLSTTEANIIALETVMEWNLKTLRRLAGVQPVPLTPEWSRRIREAATSRPPAAVEARQQYGSTGVLCPWLPNTAAIRQLRSQGFKVVGVECSAAAVEHACLELGMGPEETGIHDGWVRHAADVVSSEPGAYLYRGNPYNLTSPVLSLVPFPLHAVWDVWGLIITPPELLPRYAGVWAALLPRGGVWLAAALVTQPLKGSTGAPGVMDAQNVIRPMQRAHIHDTFTSTTS</sequence>
<feature type="non-terminal residue" evidence="4">
    <location>
        <position position="279"/>
    </location>
</feature>
<keyword evidence="3" id="KW-0949">S-adenosyl-L-methionine</keyword>
<proteinExistence type="predicted"/>
<dbReference type="Proteomes" id="UP001165090">
    <property type="component" value="Unassembled WGS sequence"/>
</dbReference>
<dbReference type="InterPro" id="IPR008854">
    <property type="entry name" value="TPMT"/>
</dbReference>
<keyword evidence="2" id="KW-0808">Transferase</keyword>
<dbReference type="Pfam" id="PF05724">
    <property type="entry name" value="TPMT"/>
    <property type="match status" value="1"/>
</dbReference>
<dbReference type="SUPFAM" id="SSF53335">
    <property type="entry name" value="S-adenosyl-L-methionine-dependent methyltransferases"/>
    <property type="match status" value="1"/>
</dbReference>
<keyword evidence="1" id="KW-0489">Methyltransferase</keyword>
<protein>
    <submittedName>
        <fullName evidence="4">Uncharacterized protein</fullName>
    </submittedName>
</protein>
<evidence type="ECO:0000313" key="5">
    <source>
        <dbReference type="Proteomes" id="UP001165090"/>
    </source>
</evidence>
<dbReference type="InterPro" id="IPR029063">
    <property type="entry name" value="SAM-dependent_MTases_sf"/>
</dbReference>
<gene>
    <name evidence="4" type="ORF">VaNZ11_009478</name>
</gene>
<dbReference type="Gene3D" id="3.40.50.150">
    <property type="entry name" value="Vaccinia Virus protein VP39"/>
    <property type="match status" value="1"/>
</dbReference>